<dbReference type="RefSeq" id="WP_023787993.1">
    <property type="nucleotide sequence ID" value="NC_022997.1"/>
</dbReference>
<protein>
    <submittedName>
        <fullName evidence="1">Formylmethanofuran dehydrogenase subunit B</fullName>
    </submittedName>
</protein>
<dbReference type="KEGG" id="hni:W911_13330"/>
<dbReference type="STRING" id="1029756.W911_13330"/>
<accession>V5SGK5</accession>
<dbReference type="HOGENOM" id="CLU_034348_1_0_5"/>
<dbReference type="EMBL" id="CP006912">
    <property type="protein sequence ID" value="AHB49170.1"/>
    <property type="molecule type" value="Genomic_DNA"/>
</dbReference>
<evidence type="ECO:0000313" key="1">
    <source>
        <dbReference type="EMBL" id="AHB49170.1"/>
    </source>
</evidence>
<dbReference type="PATRIC" id="fig|1029756.8.peg.2775"/>
<organism evidence="1 2">
    <name type="scientific">Hyphomicrobium nitrativorans NL23</name>
    <dbReference type="NCBI Taxonomy" id="1029756"/>
    <lineage>
        <taxon>Bacteria</taxon>
        <taxon>Pseudomonadati</taxon>
        <taxon>Pseudomonadota</taxon>
        <taxon>Alphaproteobacteria</taxon>
        <taxon>Hyphomicrobiales</taxon>
        <taxon>Hyphomicrobiaceae</taxon>
        <taxon>Hyphomicrobium</taxon>
    </lineage>
</organism>
<dbReference type="OrthoDB" id="7914675at2"/>
<dbReference type="AlphaFoldDB" id="V5SGK5"/>
<dbReference type="Proteomes" id="UP000018542">
    <property type="component" value="Chromosome"/>
</dbReference>
<keyword evidence="2" id="KW-1185">Reference proteome</keyword>
<name>V5SGK5_9HYPH</name>
<sequence length="433" mass="45816">MTNWTQATGAGDSRKSNAITDVACPFCGLVCDDLEIVRDESGIKVAKNGCEKAVAGFERAVDGARPQVDGRDVDLDTAIRAATELVRASSLPLYGGLGTDVDGIRAVMALADKSGGVVDHALSEGQYRNFRVLQTRGWVMSTLTEARNRADLFIIVATDVQKLHPRFFERIVNVEQSLLTEQPKKRTVVFIGKDLDQSAVTGPRIGEVLTLNVDLDHVSDVVSALAAEIRGTPATGDTVAGVATADIRALAERCKAAEYPVFVWAPPSLAFPNADLVVSTVSDLVKDLNVEGRAAGLALGGNEGAISAAAVSSWQSGFPLRVSFASGKPHYDVTRYAIPRMIQDGEGDLLLWIASFSPDLGPPATKVPSIVLGTPGIKLAAQPKVFIPIGTPGIDHAGRIIRVDNVVSIPLKDLGRSELPRAADILAAIELAL</sequence>
<reference evidence="1 2" key="1">
    <citation type="journal article" date="2014" name="Genome Announc.">
        <title>Complete Genome Sequence of Hyphomicrobium nitrativorans Strain NL23, a Denitrifying Bacterium Isolated from Biofilm of a Methanol-Fed Denitrification System Treating Seawater at the Montreal Biodome.</title>
        <authorList>
            <person name="Martineau C."/>
            <person name="Villeneuve C."/>
            <person name="Mauffrey F."/>
            <person name="Villemur R."/>
        </authorList>
    </citation>
    <scope>NUCLEOTIDE SEQUENCE [LARGE SCALE GENOMIC DNA]</scope>
    <source>
        <strain evidence="1">NL23</strain>
    </source>
</reference>
<evidence type="ECO:0000313" key="2">
    <source>
        <dbReference type="Proteomes" id="UP000018542"/>
    </source>
</evidence>
<proteinExistence type="predicted"/>
<gene>
    <name evidence="1" type="ORF">W911_13330</name>
</gene>
<dbReference type="SUPFAM" id="SSF53706">
    <property type="entry name" value="Formate dehydrogenase/DMSO reductase, domains 1-3"/>
    <property type="match status" value="1"/>
</dbReference>